<accession>A0A2C5X8Q8</accession>
<dbReference type="PANTHER" id="PTHR23257">
    <property type="entry name" value="SERINE-THREONINE PROTEIN KINASE"/>
    <property type="match status" value="1"/>
</dbReference>
<keyword evidence="4" id="KW-1185">Reference proteome</keyword>
<dbReference type="GO" id="GO:0004672">
    <property type="term" value="F:protein kinase activity"/>
    <property type="evidence" value="ECO:0007669"/>
    <property type="project" value="InterPro"/>
</dbReference>
<dbReference type="GO" id="GO:0005524">
    <property type="term" value="F:ATP binding"/>
    <property type="evidence" value="ECO:0007669"/>
    <property type="project" value="InterPro"/>
</dbReference>
<dbReference type="CDD" id="cd00180">
    <property type="entry name" value="PKc"/>
    <property type="match status" value="1"/>
</dbReference>
<feature type="region of interest" description="Disordered" evidence="1">
    <location>
        <begin position="128"/>
        <end position="265"/>
    </location>
</feature>
<proteinExistence type="predicted"/>
<feature type="compositionally biased region" description="Polar residues" evidence="1">
    <location>
        <begin position="1072"/>
        <end position="1083"/>
    </location>
</feature>
<feature type="compositionally biased region" description="Low complexity" evidence="1">
    <location>
        <begin position="228"/>
        <end position="248"/>
    </location>
</feature>
<feature type="compositionally biased region" description="Polar residues" evidence="1">
    <location>
        <begin position="953"/>
        <end position="963"/>
    </location>
</feature>
<feature type="domain" description="Protein kinase" evidence="2">
    <location>
        <begin position="605"/>
        <end position="852"/>
    </location>
</feature>
<sequence>MPPTTKIAGEVSGSKTDLGPDATMHTTMLSNELFQQEEASETTQPSVQDTPFSSKASSPIGEEADVRDNIPTSPIITITTFSDDGKPNTTSILSTMDESAYPPTQYSENSTAAEALVSKSTHILTEESPAQNLVYPQEDSSSLATQEYSIAAPEGSNKPLQVSGMPPIPIEELATIEAIDAKVGAPPTEVSAEPSTPGSSAETVPEKSSSAPERYRCDSPTVPLSIQGASAGPEPISPSAEASSTATPVSQLPERSFKFSSTQRSPMVGLPRMQTFKRQLSERRENLTAVLETQAERRAISADRRLILTRAGSRGALRSHFPRTSGPAILEVTRSRSMVTPGQLTKSLPAMPDTRSLMVLDKALLRTGKALTTKFPADKSPEQEKHSVENEGPESDVDARSSLESNEFQAGKDDTESEAAQGVENSYTAMVPFNPAALDTGQPYQNQHDVHDSAMKLGNDGGHADEPCSGMLVCREVISKELETKWILNLSMTYRDGSPREKFFVTFLQDSLWRRVTISLDYRDCEAESIEGDLFQMTSQRQKSRRIYREIRSSLDEINFFETVTNLRLETCDSKLHIHVSEDVNEVISHPTTYQLKYLHCNFVRYRDVIFESHASGFVYRVSVGGRLMILKEIPGRESVDEFLYEVNALHALRPSLGVINVFGLVLDDENPDYHHADYKPVTGILIEYAENGALVDILHDSRVKGVDIPLITRLKWAQQITQGLADIHEAGFVQGDFTLANIVIDGFDNAKIIDINRRGCPVGWEPPEAIPIIRTKQRLNMYIGIKSDLFQLGMVLWSLATQYDAPEACERPLSLDEHNTDMPFWFRDVVAICLSSSPLQRPQASELLTFFPSANKLATPAVYQTSRPTQKLYDYTDSEDSEYNYEARGRSPMYFGRRSELNPLVWTSPPSYSPSEIDSEEDPDMSRSVISNKSAESVNLYFKYQDAHPHADSSTVSTQSAGLNHHKSHHGSANYEFDDNLYDVVTPVVPADTDTDVELGADAYLDDTTLDQKSKLAAHSSGESGLVHYSNKSQTDLNADPSASIFRPRSSIHSVSSSVHSSAEFVGAPSTAHTSSNGSAATSIALDRQRRQSQNEGRSKGRNASKNQGPSQTEVGGLVNRGDMPPKVLVTDEELMHCDGSVGLLAAPAVVAATTVQ</sequence>
<dbReference type="InterPro" id="IPR050167">
    <property type="entry name" value="Ser_Thr_protein_kinase"/>
</dbReference>
<feature type="compositionally biased region" description="Low complexity" evidence="1">
    <location>
        <begin position="70"/>
        <end position="80"/>
    </location>
</feature>
<feature type="region of interest" description="Disordered" evidence="1">
    <location>
        <begin position="1"/>
        <end position="23"/>
    </location>
</feature>
<feature type="compositionally biased region" description="Basic and acidic residues" evidence="1">
    <location>
        <begin position="376"/>
        <end position="389"/>
    </location>
</feature>
<dbReference type="PROSITE" id="PS50011">
    <property type="entry name" value="PROTEIN_KINASE_DOM"/>
    <property type="match status" value="1"/>
</dbReference>
<dbReference type="STRING" id="1035309.A0A2C5X8Q8"/>
<feature type="region of interest" description="Disordered" evidence="1">
    <location>
        <begin position="1068"/>
        <end position="1126"/>
    </location>
</feature>
<dbReference type="SUPFAM" id="SSF56112">
    <property type="entry name" value="Protein kinase-like (PK-like)"/>
    <property type="match status" value="1"/>
</dbReference>
<dbReference type="Pfam" id="PF07714">
    <property type="entry name" value="PK_Tyr_Ser-Thr"/>
    <property type="match status" value="1"/>
</dbReference>
<reference evidence="3 4" key="2">
    <citation type="journal article" date="2013" name="IMA Fungus">
        <title>IMA Genome-F 1: Ceratocystis fimbriata: Draft nuclear genome sequence for the plant pathogen, Ceratocystis fimbriata.</title>
        <authorList>
            <person name="Wilken P.M."/>
            <person name="Steenkamp E.T."/>
            <person name="Wingfield M.J."/>
            <person name="de Beer Z.W."/>
            <person name="Wingfield B.D."/>
        </authorList>
    </citation>
    <scope>NUCLEOTIDE SEQUENCE [LARGE SCALE GENOMIC DNA]</scope>
    <source>
        <strain evidence="3 4">CBS 114723</strain>
    </source>
</reference>
<feature type="compositionally biased region" description="Polar residues" evidence="1">
    <location>
        <begin position="1093"/>
        <end position="1115"/>
    </location>
</feature>
<dbReference type="PANTHER" id="PTHR23257:SF963">
    <property type="entry name" value="AT08303P"/>
    <property type="match status" value="1"/>
</dbReference>
<comment type="caution">
    <text evidence="3">The sequence shown here is derived from an EMBL/GenBank/DDBJ whole genome shotgun (WGS) entry which is preliminary data.</text>
</comment>
<protein>
    <recommendedName>
        <fullName evidence="2">Protein kinase domain-containing protein</fullName>
    </recommendedName>
</protein>
<dbReference type="GO" id="GO:0005737">
    <property type="term" value="C:cytoplasm"/>
    <property type="evidence" value="ECO:0007669"/>
    <property type="project" value="TreeGrafter"/>
</dbReference>
<reference evidence="3 4" key="1">
    <citation type="journal article" date="2013" name="Fungal Biol.">
        <title>Analysis of microsatellite markers in the genome of the plant pathogen Ceratocystis fimbriata.</title>
        <authorList>
            <person name="Simpson M.C."/>
            <person name="Wilken P.M."/>
            <person name="Coetzee M.P."/>
            <person name="Wingfield M.J."/>
            <person name="Wingfield B.D."/>
        </authorList>
    </citation>
    <scope>NUCLEOTIDE SEQUENCE [LARGE SCALE GENOMIC DNA]</scope>
    <source>
        <strain evidence="3 4">CBS 114723</strain>
    </source>
</reference>
<feature type="compositionally biased region" description="Polar residues" evidence="1">
    <location>
        <begin position="87"/>
        <end position="108"/>
    </location>
</feature>
<evidence type="ECO:0000259" key="2">
    <source>
        <dbReference type="PROSITE" id="PS50011"/>
    </source>
</evidence>
<dbReference type="EMBL" id="APWK03000031">
    <property type="protein sequence ID" value="PHH54187.1"/>
    <property type="molecule type" value="Genomic_DNA"/>
</dbReference>
<dbReference type="OrthoDB" id="635774at2759"/>
<evidence type="ECO:0000313" key="4">
    <source>
        <dbReference type="Proteomes" id="UP000222788"/>
    </source>
</evidence>
<organism evidence="3 4">
    <name type="scientific">Ceratocystis fimbriata CBS 114723</name>
    <dbReference type="NCBI Taxonomy" id="1035309"/>
    <lineage>
        <taxon>Eukaryota</taxon>
        <taxon>Fungi</taxon>
        <taxon>Dikarya</taxon>
        <taxon>Ascomycota</taxon>
        <taxon>Pezizomycotina</taxon>
        <taxon>Sordariomycetes</taxon>
        <taxon>Hypocreomycetidae</taxon>
        <taxon>Microascales</taxon>
        <taxon>Ceratocystidaceae</taxon>
        <taxon>Ceratocystis</taxon>
    </lineage>
</organism>
<dbReference type="AlphaFoldDB" id="A0A2C5X8Q8"/>
<dbReference type="InterPro" id="IPR000719">
    <property type="entry name" value="Prot_kinase_dom"/>
</dbReference>
<dbReference type="Proteomes" id="UP000222788">
    <property type="component" value="Unassembled WGS sequence"/>
</dbReference>
<evidence type="ECO:0000313" key="3">
    <source>
        <dbReference type="EMBL" id="PHH54187.1"/>
    </source>
</evidence>
<feature type="compositionally biased region" description="Polar residues" evidence="1">
    <location>
        <begin position="193"/>
        <end position="211"/>
    </location>
</feature>
<dbReference type="InterPro" id="IPR001245">
    <property type="entry name" value="Ser-Thr/Tyr_kinase_cat_dom"/>
</dbReference>
<name>A0A2C5X8Q8_9PEZI</name>
<feature type="region of interest" description="Disordered" evidence="1">
    <location>
        <begin position="35"/>
        <end position="108"/>
    </location>
</feature>
<feature type="compositionally biased region" description="Polar residues" evidence="1">
    <location>
        <begin position="41"/>
        <end position="57"/>
    </location>
</feature>
<feature type="region of interest" description="Disordered" evidence="1">
    <location>
        <begin position="952"/>
        <end position="972"/>
    </location>
</feature>
<evidence type="ECO:0000256" key="1">
    <source>
        <dbReference type="SAM" id="MobiDB-lite"/>
    </source>
</evidence>
<feature type="compositionally biased region" description="Polar residues" evidence="1">
    <location>
        <begin position="138"/>
        <end position="148"/>
    </location>
</feature>
<dbReference type="InterPro" id="IPR011009">
    <property type="entry name" value="Kinase-like_dom_sf"/>
</dbReference>
<feature type="region of interest" description="Disordered" evidence="1">
    <location>
        <begin position="1017"/>
        <end position="1036"/>
    </location>
</feature>
<gene>
    <name evidence="3" type="ORF">CFIMG_002112RA</name>
</gene>
<feature type="region of interest" description="Disordered" evidence="1">
    <location>
        <begin position="372"/>
        <end position="420"/>
    </location>
</feature>
<dbReference type="GO" id="GO:0007165">
    <property type="term" value="P:signal transduction"/>
    <property type="evidence" value="ECO:0007669"/>
    <property type="project" value="TreeGrafter"/>
</dbReference>
<dbReference type="Gene3D" id="1.10.510.10">
    <property type="entry name" value="Transferase(Phosphotransferase) domain 1"/>
    <property type="match status" value="1"/>
</dbReference>